<dbReference type="SUPFAM" id="SSF46689">
    <property type="entry name" value="Homeodomain-like"/>
    <property type="match status" value="1"/>
</dbReference>
<dbReference type="FunFam" id="3.40.50.300:FF:000006">
    <property type="entry name" value="DNA-binding transcriptional regulator NtrC"/>
    <property type="match status" value="1"/>
</dbReference>
<dbReference type="Pfam" id="PF00158">
    <property type="entry name" value="Sigma54_activat"/>
    <property type="match status" value="1"/>
</dbReference>
<dbReference type="PROSITE" id="PS00676">
    <property type="entry name" value="SIGMA54_INTERACT_2"/>
    <property type="match status" value="1"/>
</dbReference>
<reference evidence="8" key="1">
    <citation type="submission" date="2018-06" db="EMBL/GenBank/DDBJ databases">
        <authorList>
            <person name="Zhirakovskaya E."/>
        </authorList>
    </citation>
    <scope>NUCLEOTIDE SEQUENCE</scope>
</reference>
<dbReference type="AlphaFoldDB" id="A0A3B1BSH5"/>
<dbReference type="InterPro" id="IPR001789">
    <property type="entry name" value="Sig_transdc_resp-reg_receiver"/>
</dbReference>
<dbReference type="SMART" id="SM00382">
    <property type="entry name" value="AAA"/>
    <property type="match status" value="1"/>
</dbReference>
<dbReference type="PANTHER" id="PTHR32071">
    <property type="entry name" value="TRANSCRIPTIONAL REGULATORY PROTEIN"/>
    <property type="match status" value="1"/>
</dbReference>
<evidence type="ECO:0000256" key="1">
    <source>
        <dbReference type="ARBA" id="ARBA00022741"/>
    </source>
</evidence>
<dbReference type="GO" id="GO:0005524">
    <property type="term" value="F:ATP binding"/>
    <property type="evidence" value="ECO:0007669"/>
    <property type="project" value="UniProtKB-KW"/>
</dbReference>
<dbReference type="PRINTS" id="PR01590">
    <property type="entry name" value="HTHFIS"/>
</dbReference>
<dbReference type="Pfam" id="PF25601">
    <property type="entry name" value="AAA_lid_14"/>
    <property type="match status" value="1"/>
</dbReference>
<dbReference type="InterPro" id="IPR009057">
    <property type="entry name" value="Homeodomain-like_sf"/>
</dbReference>
<dbReference type="InterPro" id="IPR025944">
    <property type="entry name" value="Sigma_54_int_dom_CS"/>
</dbReference>
<dbReference type="InterPro" id="IPR058031">
    <property type="entry name" value="AAA_lid_NorR"/>
</dbReference>
<dbReference type="Gene3D" id="1.10.10.60">
    <property type="entry name" value="Homeodomain-like"/>
    <property type="match status" value="1"/>
</dbReference>
<dbReference type="Pfam" id="PF02954">
    <property type="entry name" value="HTH_8"/>
    <property type="match status" value="1"/>
</dbReference>
<gene>
    <name evidence="8" type="ORF">MNBD_NITROSPINAE04-2453</name>
</gene>
<dbReference type="InterPro" id="IPR027417">
    <property type="entry name" value="P-loop_NTPase"/>
</dbReference>
<evidence type="ECO:0000256" key="3">
    <source>
        <dbReference type="ARBA" id="ARBA00023015"/>
    </source>
</evidence>
<dbReference type="GO" id="GO:0043565">
    <property type="term" value="F:sequence-specific DNA binding"/>
    <property type="evidence" value="ECO:0007669"/>
    <property type="project" value="InterPro"/>
</dbReference>
<evidence type="ECO:0000259" key="6">
    <source>
        <dbReference type="PROSITE" id="PS50045"/>
    </source>
</evidence>
<dbReference type="GO" id="GO:0006355">
    <property type="term" value="P:regulation of DNA-templated transcription"/>
    <property type="evidence" value="ECO:0007669"/>
    <property type="project" value="InterPro"/>
</dbReference>
<dbReference type="EMBL" id="UOGA01000013">
    <property type="protein sequence ID" value="VAX14794.1"/>
    <property type="molecule type" value="Genomic_DNA"/>
</dbReference>
<dbReference type="InterPro" id="IPR025662">
    <property type="entry name" value="Sigma_54_int_dom_ATP-bd_1"/>
</dbReference>
<sequence>MTGGCTPERVGKRDHMVKSRILIVDDELPIIRSIMRNLERDDYELTSALDGESALSLIRKHQGYDVVICDLMMPDLDGTHILEFCKGIDPNTVFIMITAFSSMGSGIKAMGMGAFDFLIKPFDLDHLGMVVEKGLQTRRLKTENITLKAQLERGSIPPPFIGESSWVKKIISDVKRLSDSDLNVLIEGESGTGKEILARHIHYHSQKRYGPFVAINCAAIPADLLESELFGHEKGSFTGAIRRKIGLLEVADTGTFFLDEVNNLGMALQAKLLRALQDKSFMRVGGAQELHTRARIIAASNKSLKRLVEEREFREDLFYRLNVIDFSLPPLRDRIADVPLLARHFLEETGGNDDLGQIIDEKAIETLKNYYWPGNIRELRNVIERIMAFYDPEDLRPIKAILKNLAGNKTPQLPDNPVEMSLERVERSHIRRVLEMTSWNKNQASKTLKIDYTTLYRKMKKYGIETPLKKTRSEP</sequence>
<dbReference type="InterPro" id="IPR003593">
    <property type="entry name" value="AAA+_ATPase"/>
</dbReference>
<dbReference type="InterPro" id="IPR011006">
    <property type="entry name" value="CheY-like_superfamily"/>
</dbReference>
<keyword evidence="3" id="KW-0805">Transcription regulation</keyword>
<dbReference type="Gene3D" id="3.40.50.300">
    <property type="entry name" value="P-loop containing nucleotide triphosphate hydrolases"/>
    <property type="match status" value="1"/>
</dbReference>
<keyword evidence="1" id="KW-0547">Nucleotide-binding</keyword>
<feature type="domain" description="Response regulatory" evidence="7">
    <location>
        <begin position="20"/>
        <end position="135"/>
    </location>
</feature>
<name>A0A3B1BSH5_9ZZZZ</name>
<dbReference type="SUPFAM" id="SSF52172">
    <property type="entry name" value="CheY-like"/>
    <property type="match status" value="1"/>
</dbReference>
<proteinExistence type="predicted"/>
<dbReference type="SUPFAM" id="SSF52540">
    <property type="entry name" value="P-loop containing nucleoside triphosphate hydrolases"/>
    <property type="match status" value="1"/>
</dbReference>
<accession>A0A3B1BSH5</accession>
<keyword evidence="4" id="KW-0238">DNA-binding</keyword>
<dbReference type="PROSITE" id="PS00675">
    <property type="entry name" value="SIGMA54_INTERACT_1"/>
    <property type="match status" value="1"/>
</dbReference>
<evidence type="ECO:0000256" key="4">
    <source>
        <dbReference type="ARBA" id="ARBA00023125"/>
    </source>
</evidence>
<dbReference type="InterPro" id="IPR002197">
    <property type="entry name" value="HTH_Fis"/>
</dbReference>
<dbReference type="InterPro" id="IPR002078">
    <property type="entry name" value="Sigma_54_int"/>
</dbReference>
<evidence type="ECO:0000256" key="5">
    <source>
        <dbReference type="ARBA" id="ARBA00023163"/>
    </source>
</evidence>
<dbReference type="PROSITE" id="PS50110">
    <property type="entry name" value="RESPONSE_REGULATORY"/>
    <property type="match status" value="1"/>
</dbReference>
<evidence type="ECO:0000313" key="8">
    <source>
        <dbReference type="EMBL" id="VAX14794.1"/>
    </source>
</evidence>
<evidence type="ECO:0000256" key="2">
    <source>
        <dbReference type="ARBA" id="ARBA00022840"/>
    </source>
</evidence>
<dbReference type="CDD" id="cd00009">
    <property type="entry name" value="AAA"/>
    <property type="match status" value="1"/>
</dbReference>
<keyword evidence="2" id="KW-0067">ATP-binding</keyword>
<dbReference type="Gene3D" id="1.10.8.60">
    <property type="match status" value="1"/>
</dbReference>
<organism evidence="8">
    <name type="scientific">hydrothermal vent metagenome</name>
    <dbReference type="NCBI Taxonomy" id="652676"/>
    <lineage>
        <taxon>unclassified sequences</taxon>
        <taxon>metagenomes</taxon>
        <taxon>ecological metagenomes</taxon>
    </lineage>
</organism>
<evidence type="ECO:0000259" key="7">
    <source>
        <dbReference type="PROSITE" id="PS50110"/>
    </source>
</evidence>
<feature type="domain" description="Sigma-54 factor interaction" evidence="6">
    <location>
        <begin position="160"/>
        <end position="388"/>
    </location>
</feature>
<dbReference type="GO" id="GO:0000160">
    <property type="term" value="P:phosphorelay signal transduction system"/>
    <property type="evidence" value="ECO:0007669"/>
    <property type="project" value="InterPro"/>
</dbReference>
<protein>
    <submittedName>
        <fullName evidence="8">Signal-transduction regulatory protein FlgR</fullName>
    </submittedName>
</protein>
<dbReference type="PROSITE" id="PS00688">
    <property type="entry name" value="SIGMA54_INTERACT_3"/>
    <property type="match status" value="1"/>
</dbReference>
<keyword evidence="5" id="KW-0804">Transcription</keyword>
<dbReference type="PROSITE" id="PS50045">
    <property type="entry name" value="SIGMA54_INTERACT_4"/>
    <property type="match status" value="1"/>
</dbReference>
<dbReference type="SMART" id="SM00448">
    <property type="entry name" value="REC"/>
    <property type="match status" value="1"/>
</dbReference>
<dbReference type="Gene3D" id="3.40.50.2300">
    <property type="match status" value="1"/>
</dbReference>
<dbReference type="InterPro" id="IPR025943">
    <property type="entry name" value="Sigma_54_int_dom_ATP-bd_2"/>
</dbReference>
<dbReference type="Pfam" id="PF00072">
    <property type="entry name" value="Response_reg"/>
    <property type="match status" value="1"/>
</dbReference>